<dbReference type="GO" id="GO:0012505">
    <property type="term" value="C:endomembrane system"/>
    <property type="evidence" value="ECO:0007669"/>
    <property type="project" value="UniProtKB-SubCell"/>
</dbReference>
<evidence type="ECO:0000256" key="3">
    <source>
        <dbReference type="ARBA" id="ARBA00022989"/>
    </source>
</evidence>
<proteinExistence type="predicted"/>
<dbReference type="InterPro" id="IPR010652">
    <property type="entry name" value="DUF1232"/>
</dbReference>
<keyword evidence="4 5" id="KW-0472">Membrane</keyword>
<evidence type="ECO:0000313" key="7">
    <source>
        <dbReference type="EMBL" id="VDN49153.1"/>
    </source>
</evidence>
<name>A0A3P7PGJ5_9FIRM</name>
<protein>
    <recommendedName>
        <fullName evidence="6">DUF1232 domain-containing protein</fullName>
    </recommendedName>
</protein>
<evidence type="ECO:0000256" key="4">
    <source>
        <dbReference type="ARBA" id="ARBA00023136"/>
    </source>
</evidence>
<evidence type="ECO:0000313" key="8">
    <source>
        <dbReference type="Proteomes" id="UP000279029"/>
    </source>
</evidence>
<dbReference type="KEGG" id="cbar:PATL70BA_3230"/>
<gene>
    <name evidence="7" type="ORF">PATL70BA_3230</name>
</gene>
<accession>A0A3P7PGJ5</accession>
<keyword evidence="2 5" id="KW-0812">Transmembrane</keyword>
<keyword evidence="8" id="KW-1185">Reference proteome</keyword>
<evidence type="ECO:0000256" key="1">
    <source>
        <dbReference type="ARBA" id="ARBA00004127"/>
    </source>
</evidence>
<evidence type="ECO:0000256" key="5">
    <source>
        <dbReference type="SAM" id="Phobius"/>
    </source>
</evidence>
<feature type="transmembrane region" description="Helical" evidence="5">
    <location>
        <begin position="104"/>
        <end position="125"/>
    </location>
</feature>
<sequence>MKGKEMNLLESAKKLKKEIGTLYYSYRDERTPLFAKVFSIFVVSYALSPIDLIPDFIPILGYLDDIILLPIGIYFALKMIPDVVIVDSRDRAEKEFMKDRKSNYFVAGVIVIIWFIIILEIAHIII</sequence>
<keyword evidence="3 5" id="KW-1133">Transmembrane helix</keyword>
<dbReference type="EMBL" id="LR130778">
    <property type="protein sequence ID" value="VDN49153.1"/>
    <property type="molecule type" value="Genomic_DNA"/>
</dbReference>
<evidence type="ECO:0000256" key="2">
    <source>
        <dbReference type="ARBA" id="ARBA00022692"/>
    </source>
</evidence>
<dbReference type="Pfam" id="PF06803">
    <property type="entry name" value="DUF1232"/>
    <property type="match status" value="1"/>
</dbReference>
<reference evidence="7 8" key="1">
    <citation type="submission" date="2018-09" db="EMBL/GenBank/DDBJ databases">
        <authorList>
            <person name="Postec A."/>
        </authorList>
    </citation>
    <scope>NUCLEOTIDE SEQUENCE [LARGE SCALE GENOMIC DNA]</scope>
    <source>
        <strain evidence="7">70B-A</strain>
    </source>
</reference>
<feature type="transmembrane region" description="Helical" evidence="5">
    <location>
        <begin position="33"/>
        <end position="50"/>
    </location>
</feature>
<organism evidence="7 8">
    <name type="scientific">Petrocella atlantisensis</name>
    <dbReference type="NCBI Taxonomy" id="2173034"/>
    <lineage>
        <taxon>Bacteria</taxon>
        <taxon>Bacillati</taxon>
        <taxon>Bacillota</taxon>
        <taxon>Clostridia</taxon>
        <taxon>Lachnospirales</taxon>
        <taxon>Vallitaleaceae</taxon>
        <taxon>Petrocella</taxon>
    </lineage>
</organism>
<dbReference type="Proteomes" id="UP000279029">
    <property type="component" value="Chromosome"/>
</dbReference>
<evidence type="ECO:0000259" key="6">
    <source>
        <dbReference type="Pfam" id="PF06803"/>
    </source>
</evidence>
<dbReference type="AlphaFoldDB" id="A0A3P7PGJ5"/>
<feature type="domain" description="DUF1232" evidence="6">
    <location>
        <begin position="35"/>
        <end position="70"/>
    </location>
</feature>
<dbReference type="RefSeq" id="WP_197715768.1">
    <property type="nucleotide sequence ID" value="NZ_LR130778.1"/>
</dbReference>
<comment type="subcellular location">
    <subcellularLocation>
        <location evidence="1">Endomembrane system</location>
        <topology evidence="1">Multi-pass membrane protein</topology>
    </subcellularLocation>
</comment>